<evidence type="ECO:0000313" key="3">
    <source>
        <dbReference type="Proteomes" id="UP000886876"/>
    </source>
</evidence>
<name>A0A9D1G4Z9_9FIRM</name>
<dbReference type="Proteomes" id="UP000886876">
    <property type="component" value="Unassembled WGS sequence"/>
</dbReference>
<feature type="domain" description="DUF2344" evidence="1">
    <location>
        <begin position="3"/>
        <end position="184"/>
    </location>
</feature>
<dbReference type="NCBIfam" id="TIGR03936">
    <property type="entry name" value="sam_1_link_chp"/>
    <property type="match status" value="1"/>
</dbReference>
<evidence type="ECO:0000313" key="2">
    <source>
        <dbReference type="EMBL" id="HIS97296.1"/>
    </source>
</evidence>
<proteinExistence type="predicted"/>
<accession>A0A9D1G4Z9</accession>
<dbReference type="InterPro" id="IPR018768">
    <property type="entry name" value="DUF2344"/>
</dbReference>
<comment type="caution">
    <text evidence="2">The sequence shown here is derived from an EMBL/GenBank/DDBJ whole genome shotgun (WGS) entry which is preliminary data.</text>
</comment>
<protein>
    <submittedName>
        <fullName evidence="2">DUF2344 domain-containing protein</fullName>
    </submittedName>
</protein>
<dbReference type="EMBL" id="DVJS01000120">
    <property type="protein sequence ID" value="HIS97296.1"/>
    <property type="molecule type" value="Genomic_DNA"/>
</dbReference>
<dbReference type="AlphaFoldDB" id="A0A9D1G4Z9"/>
<evidence type="ECO:0000259" key="1">
    <source>
        <dbReference type="Pfam" id="PF10105"/>
    </source>
</evidence>
<dbReference type="Pfam" id="PF10105">
    <property type="entry name" value="DUF2344"/>
    <property type="match status" value="1"/>
</dbReference>
<reference evidence="2" key="1">
    <citation type="submission" date="2020-10" db="EMBL/GenBank/DDBJ databases">
        <authorList>
            <person name="Gilroy R."/>
        </authorList>
    </citation>
    <scope>NUCLEOTIDE SEQUENCE</scope>
    <source>
        <strain evidence="2">ChiHecec3B27-6122</strain>
    </source>
</reference>
<gene>
    <name evidence="2" type="ORF">IAD42_04900</name>
</gene>
<organism evidence="2 3">
    <name type="scientific">Candidatus Scatomorpha pullistercoris</name>
    <dbReference type="NCBI Taxonomy" id="2840929"/>
    <lineage>
        <taxon>Bacteria</taxon>
        <taxon>Bacillati</taxon>
        <taxon>Bacillota</taxon>
        <taxon>Clostridia</taxon>
        <taxon>Eubacteriales</taxon>
        <taxon>Candidatus Scatomorpha</taxon>
    </lineage>
</organism>
<reference evidence="2" key="2">
    <citation type="journal article" date="2021" name="PeerJ">
        <title>Extensive microbial diversity within the chicken gut microbiome revealed by metagenomics and culture.</title>
        <authorList>
            <person name="Gilroy R."/>
            <person name="Ravi A."/>
            <person name="Getino M."/>
            <person name="Pursley I."/>
            <person name="Horton D.L."/>
            <person name="Alikhan N.F."/>
            <person name="Baker D."/>
            <person name="Gharbi K."/>
            <person name="Hall N."/>
            <person name="Watson M."/>
            <person name="Adriaenssens E.M."/>
            <person name="Foster-Nyarko E."/>
            <person name="Jarju S."/>
            <person name="Secka A."/>
            <person name="Antonio M."/>
            <person name="Oren A."/>
            <person name="Chaudhuri R.R."/>
            <person name="La Ragione R."/>
            <person name="Hildebrand F."/>
            <person name="Pallen M.J."/>
        </authorList>
    </citation>
    <scope>NUCLEOTIDE SEQUENCE</scope>
    <source>
        <strain evidence="2">ChiHecec3B27-6122</strain>
    </source>
</reference>
<sequence length="219" mass="24680">MDKLRLRFQKTGKAVYISHLDLMRVVQRIFLRAGTPIKYSEGFNPHALISICLPLSVGMASVCELMDFRVTREVDLAALPETLNAVSPEGVRFLEAYEPERKAAQIKWLRMSCELDYDARDTAALLPSLEAYFASPEVKVTRRTKRGEGEFDLAPHVRGLEWSAEPGLVRLGCLVSAQEPTVNPELLAASLREHAPELAPDFARFTRIETFDADMEVFR</sequence>